<dbReference type="AlphaFoldDB" id="A0A2P4YDT6"/>
<proteinExistence type="predicted"/>
<comment type="caution">
    <text evidence="2">The sequence shown here is derived from an EMBL/GenBank/DDBJ whole genome shotgun (WGS) entry which is preliminary data.</text>
</comment>
<reference evidence="2 3" key="1">
    <citation type="journal article" date="2017" name="Genome Biol. Evol.">
        <title>Phytophthora megakarya and P. palmivora, closely related causal agents of cacao black pod rot, underwent increases in genome sizes and gene numbers by different mechanisms.</title>
        <authorList>
            <person name="Ali S.S."/>
            <person name="Shao J."/>
            <person name="Lary D.J."/>
            <person name="Kronmiller B."/>
            <person name="Shen D."/>
            <person name="Strem M.D."/>
            <person name="Amoako-Attah I."/>
            <person name="Akrofi A.Y."/>
            <person name="Begoude B.A."/>
            <person name="Ten Hoopen G.M."/>
            <person name="Coulibaly K."/>
            <person name="Kebe B.I."/>
            <person name="Melnick R.L."/>
            <person name="Guiltinan M.J."/>
            <person name="Tyler B.M."/>
            <person name="Meinhardt L.W."/>
            <person name="Bailey B.A."/>
        </authorList>
    </citation>
    <scope>NUCLEOTIDE SEQUENCE [LARGE SCALE GENOMIC DNA]</scope>
    <source>
        <strain evidence="3">sbr112.9</strain>
    </source>
</reference>
<accession>A0A2P4YDT6</accession>
<name>A0A2P4YDT6_9STRA</name>
<dbReference type="EMBL" id="NCKW01003586">
    <property type="protein sequence ID" value="POM75963.1"/>
    <property type="molecule type" value="Genomic_DNA"/>
</dbReference>
<evidence type="ECO:0000313" key="2">
    <source>
        <dbReference type="EMBL" id="POM75963.1"/>
    </source>
</evidence>
<evidence type="ECO:0000313" key="3">
    <source>
        <dbReference type="Proteomes" id="UP000237271"/>
    </source>
</evidence>
<dbReference type="OrthoDB" id="127697at2759"/>
<evidence type="ECO:0000256" key="1">
    <source>
        <dbReference type="SAM" id="MobiDB-lite"/>
    </source>
</evidence>
<dbReference type="Proteomes" id="UP000237271">
    <property type="component" value="Unassembled WGS sequence"/>
</dbReference>
<gene>
    <name evidence="2" type="ORF">PHPALM_6855</name>
</gene>
<feature type="region of interest" description="Disordered" evidence="1">
    <location>
        <begin position="1"/>
        <end position="24"/>
    </location>
</feature>
<sequence length="173" mass="19356">MVEGEMLPVRNGSTTTMTGSQSDSESDYKLFRSELAVNHPAASAYLDELERCHWVKYAFNEKFQLPTSDEITSNLSEQANNWMGTEVHSAKPLDGFNCYSIKLSELMSEKRQLAGNCIKKSADEGLVTKLLKTRNDRTVAAGMCNFTPLMEGLTPCSNSARLQFLDMFIHTEL</sequence>
<protein>
    <submittedName>
        <fullName evidence="2">Uncharacterized protein</fullName>
    </submittedName>
</protein>
<feature type="compositionally biased region" description="Polar residues" evidence="1">
    <location>
        <begin position="11"/>
        <end position="23"/>
    </location>
</feature>
<keyword evidence="3" id="KW-1185">Reference proteome</keyword>
<organism evidence="2 3">
    <name type="scientific">Phytophthora palmivora</name>
    <dbReference type="NCBI Taxonomy" id="4796"/>
    <lineage>
        <taxon>Eukaryota</taxon>
        <taxon>Sar</taxon>
        <taxon>Stramenopiles</taxon>
        <taxon>Oomycota</taxon>
        <taxon>Peronosporomycetes</taxon>
        <taxon>Peronosporales</taxon>
        <taxon>Peronosporaceae</taxon>
        <taxon>Phytophthora</taxon>
    </lineage>
</organism>